<dbReference type="AlphaFoldDB" id="A0A1E8FDW1"/>
<dbReference type="OrthoDB" id="9157196at2"/>
<organism evidence="2 3">
    <name type="scientific">Alteromonas lipolytica</name>
    <dbReference type="NCBI Taxonomy" id="1856405"/>
    <lineage>
        <taxon>Bacteria</taxon>
        <taxon>Pseudomonadati</taxon>
        <taxon>Pseudomonadota</taxon>
        <taxon>Gammaproteobacteria</taxon>
        <taxon>Alteromonadales</taxon>
        <taxon>Alteromonadaceae</taxon>
        <taxon>Alteromonas/Salinimonas group</taxon>
        <taxon>Alteromonas</taxon>
    </lineage>
</organism>
<dbReference type="Gene3D" id="1.10.645.10">
    <property type="entry name" value="Cytochrome-c3 Hydrogenase, chain B"/>
    <property type="match status" value="1"/>
</dbReference>
<proteinExistence type="predicted"/>
<dbReference type="EMBL" id="MJIC01000014">
    <property type="protein sequence ID" value="OFI34137.1"/>
    <property type="molecule type" value="Genomic_DNA"/>
</dbReference>
<dbReference type="GO" id="GO:0016151">
    <property type="term" value="F:nickel cation binding"/>
    <property type="evidence" value="ECO:0007669"/>
    <property type="project" value="InterPro"/>
</dbReference>
<keyword evidence="1" id="KW-0479">Metal-binding</keyword>
<dbReference type="SUPFAM" id="SSF56762">
    <property type="entry name" value="HydB/Nqo4-like"/>
    <property type="match status" value="1"/>
</dbReference>
<comment type="caution">
    <text evidence="2">The sequence shown here is derived from an EMBL/GenBank/DDBJ whole genome shotgun (WGS) entry which is preliminary data.</text>
</comment>
<comment type="cofactor">
    <cofactor evidence="1">
        <name>Ni(2+)</name>
        <dbReference type="ChEBI" id="CHEBI:49786"/>
    </cofactor>
</comment>
<protein>
    <recommendedName>
        <fullName evidence="4">Ni,Fe-hydrogenase I large subunit</fullName>
    </recommendedName>
</protein>
<feature type="binding site" evidence="1">
    <location>
        <position position="370"/>
    </location>
    <ligand>
        <name>Ni(2+)</name>
        <dbReference type="ChEBI" id="CHEBI:49786"/>
    </ligand>
</feature>
<dbReference type="Proteomes" id="UP000176037">
    <property type="component" value="Unassembled WGS sequence"/>
</dbReference>
<reference evidence="2 3" key="1">
    <citation type="submission" date="2016-09" db="EMBL/GenBank/DDBJ databases">
        <title>Alteromonas lipolytica, a new species isolated from sea water.</title>
        <authorList>
            <person name="Wu Y.-H."/>
            <person name="Cheng H."/>
            <person name="Xu X.-W."/>
        </authorList>
    </citation>
    <scope>NUCLEOTIDE SEQUENCE [LARGE SCALE GENOMIC DNA]</scope>
    <source>
        <strain evidence="2 3">JW12</strain>
    </source>
</reference>
<feature type="binding site" evidence="1">
    <location>
        <position position="328"/>
    </location>
    <ligand>
        <name>Mg(2+)</name>
        <dbReference type="ChEBI" id="CHEBI:18420"/>
    </ligand>
</feature>
<gene>
    <name evidence="2" type="ORF">BFC17_21570</name>
</gene>
<accession>A0A1E8FDW1</accession>
<dbReference type="InterPro" id="IPR050867">
    <property type="entry name" value="NiFe/NiFeSe_hydrgnase_LSU"/>
</dbReference>
<dbReference type="PANTHER" id="PTHR42958:SF4">
    <property type="entry name" value="HYDROGENASE EXPRESSION_FORMATION PROTEIN HUPK"/>
    <property type="match status" value="1"/>
</dbReference>
<keyword evidence="1" id="KW-0460">Magnesium</keyword>
<keyword evidence="3" id="KW-1185">Reference proteome</keyword>
<evidence type="ECO:0000313" key="3">
    <source>
        <dbReference type="Proteomes" id="UP000176037"/>
    </source>
</evidence>
<evidence type="ECO:0008006" key="4">
    <source>
        <dbReference type="Google" id="ProtNLM"/>
    </source>
</evidence>
<dbReference type="InterPro" id="IPR029014">
    <property type="entry name" value="NiFe-Hase_large"/>
</dbReference>
<name>A0A1E8FDW1_9ALTE</name>
<dbReference type="InterPro" id="IPR001501">
    <property type="entry name" value="Ni-dep_hyd_lsu"/>
</dbReference>
<evidence type="ECO:0000313" key="2">
    <source>
        <dbReference type="EMBL" id="OFI34137.1"/>
    </source>
</evidence>
<dbReference type="PANTHER" id="PTHR42958">
    <property type="entry name" value="HYDROGENASE-2 LARGE CHAIN"/>
    <property type="match status" value="1"/>
</dbReference>
<keyword evidence="1" id="KW-0533">Nickel</keyword>
<sequence>MNIAAELAASQPAKNEAKTPSLTGGIQVTLTYQRDHITKVDVQNSRPFALTRLFVGKPTQRVLGMIPALFYICGMGQLIAALRAIESAAGITEQLHTRQARDALIYAESLREQVFSWVSHWAPQHKAKLSPVVDWFKQCRKQLGWCLVVGATAPSNEDNQATMQALLTQLHAVMQSFVTTPGGVAGELLDEQINQQLERLSTYELAAGAAQLALASTDELNAVLAELTSDTTPLFCQYPVVRHTPRETGSWARQQGSVTLTGLQGRICALYRELEQATTGFADIVGAANTAKVEPVMPKGCAIVETARGSLLHKVELNADNSVKSYQIIAPTEWNFHPEGSLKMMLEGAKLPWDEVTPMAEMLISLLDPCVPWQLELNHA</sequence>
<dbReference type="RefSeq" id="WP_070177065.1">
    <property type="nucleotide sequence ID" value="NZ_BMJR01000003.1"/>
</dbReference>
<evidence type="ECO:0000256" key="1">
    <source>
        <dbReference type="PIRSR" id="PIRSR601501-1"/>
    </source>
</evidence>
<dbReference type="Pfam" id="PF00374">
    <property type="entry name" value="NiFeSe_Hases"/>
    <property type="match status" value="1"/>
</dbReference>
<dbReference type="STRING" id="1856405.BFC17_21570"/>